<evidence type="ECO:0000313" key="6">
    <source>
        <dbReference type="Proteomes" id="UP001258017"/>
    </source>
</evidence>
<dbReference type="EMBL" id="JAIFRP010004413">
    <property type="protein sequence ID" value="KAK2575499.1"/>
    <property type="molecule type" value="Genomic_DNA"/>
</dbReference>
<feature type="region of interest" description="Disordered" evidence="4">
    <location>
        <begin position="49"/>
        <end position="141"/>
    </location>
</feature>
<evidence type="ECO:0000256" key="1">
    <source>
        <dbReference type="ARBA" id="ARBA00002844"/>
    </source>
</evidence>
<sequence>MVKLCKASQDAGTRPTTGADRLTISGCSRFKEYRRRRLIFVKVLKMLSPRRSGSDGAGGSKTGNGAMPATAYEDESGTKEFLSTGRTGRRNALPDILGRPAATGVSDLPDRFGELSMEADRSKSSGERKPDQLCTSKQHAG</sequence>
<keyword evidence="3" id="KW-0649">Protein kinase inhibitor</keyword>
<evidence type="ECO:0000313" key="5">
    <source>
        <dbReference type="EMBL" id="KAK2575499.1"/>
    </source>
</evidence>
<comment type="function">
    <text evidence="1">Extremely potent competitive inhibitor of cAMP-dependent protein kinase activity, this protein interacts with the catalytic subunit of the enzyme after the cAMP-induced dissociation of its regulatory chains.</text>
</comment>
<organism evidence="5 6">
    <name type="scientific">Odynerus spinipes</name>
    <dbReference type="NCBI Taxonomy" id="1348599"/>
    <lineage>
        <taxon>Eukaryota</taxon>
        <taxon>Metazoa</taxon>
        <taxon>Ecdysozoa</taxon>
        <taxon>Arthropoda</taxon>
        <taxon>Hexapoda</taxon>
        <taxon>Insecta</taxon>
        <taxon>Pterygota</taxon>
        <taxon>Neoptera</taxon>
        <taxon>Endopterygota</taxon>
        <taxon>Hymenoptera</taxon>
        <taxon>Apocrita</taxon>
        <taxon>Aculeata</taxon>
        <taxon>Vespoidea</taxon>
        <taxon>Vespidae</taxon>
        <taxon>Eumeninae</taxon>
        <taxon>Odynerus</taxon>
    </lineage>
</organism>
<gene>
    <name evidence="5" type="ORF">KPH14_011222</name>
</gene>
<evidence type="ECO:0000256" key="4">
    <source>
        <dbReference type="SAM" id="MobiDB-lite"/>
    </source>
</evidence>
<keyword evidence="6" id="KW-1185">Reference proteome</keyword>
<dbReference type="InterPro" id="IPR004171">
    <property type="entry name" value="cAMP_dep_PKI"/>
</dbReference>
<reference evidence="5" key="2">
    <citation type="journal article" date="2023" name="Commun. Biol.">
        <title>Intrasexual cuticular hydrocarbon dimorphism in a wasp sheds light on hydrocarbon biosynthesis genes in Hymenoptera.</title>
        <authorList>
            <person name="Moris V.C."/>
            <person name="Podsiadlowski L."/>
            <person name="Martin S."/>
            <person name="Oeyen J.P."/>
            <person name="Donath A."/>
            <person name="Petersen M."/>
            <person name="Wilbrandt J."/>
            <person name="Misof B."/>
            <person name="Liedtke D."/>
            <person name="Thamm M."/>
            <person name="Scheiner R."/>
            <person name="Schmitt T."/>
            <person name="Niehuis O."/>
        </authorList>
    </citation>
    <scope>NUCLEOTIDE SEQUENCE</scope>
    <source>
        <strain evidence="5">GBR_01_08_01A</strain>
    </source>
</reference>
<proteinExistence type="inferred from homology"/>
<comment type="caution">
    <text evidence="5">The sequence shown here is derived from an EMBL/GenBank/DDBJ whole genome shotgun (WGS) entry which is preliminary data.</text>
</comment>
<dbReference type="AlphaFoldDB" id="A0AAD9R9G1"/>
<reference evidence="5" key="1">
    <citation type="submission" date="2021-08" db="EMBL/GenBank/DDBJ databases">
        <authorList>
            <person name="Misof B."/>
            <person name="Oliver O."/>
            <person name="Podsiadlowski L."/>
            <person name="Donath A."/>
            <person name="Peters R."/>
            <person name="Mayer C."/>
            <person name="Rust J."/>
            <person name="Gunkel S."/>
            <person name="Lesny P."/>
            <person name="Martin S."/>
            <person name="Oeyen J.P."/>
            <person name="Petersen M."/>
            <person name="Panagiotis P."/>
            <person name="Wilbrandt J."/>
            <person name="Tanja T."/>
        </authorList>
    </citation>
    <scope>NUCLEOTIDE SEQUENCE</scope>
    <source>
        <strain evidence="5">GBR_01_08_01A</strain>
        <tissue evidence="5">Thorax + abdomen</tissue>
    </source>
</reference>
<dbReference type="Pfam" id="PF02827">
    <property type="entry name" value="PKI"/>
    <property type="match status" value="1"/>
</dbReference>
<protein>
    <submittedName>
        <fullName evidence="5">Uncharacterized protein</fullName>
    </submittedName>
</protein>
<dbReference type="PANTHER" id="PTHR15416">
    <property type="entry name" value="CAMP-DEPENDENT PROTEIN KINASE INHIBITOR/PKI"/>
    <property type="match status" value="1"/>
</dbReference>
<accession>A0AAD9R9G1</accession>
<dbReference type="GO" id="GO:0004862">
    <property type="term" value="F:cAMP-dependent protein kinase inhibitor activity"/>
    <property type="evidence" value="ECO:0007669"/>
    <property type="project" value="InterPro"/>
</dbReference>
<feature type="compositionally biased region" description="Basic and acidic residues" evidence="4">
    <location>
        <begin position="108"/>
        <end position="131"/>
    </location>
</feature>
<evidence type="ECO:0000256" key="2">
    <source>
        <dbReference type="ARBA" id="ARBA00006393"/>
    </source>
</evidence>
<dbReference type="Proteomes" id="UP001258017">
    <property type="component" value="Unassembled WGS sequence"/>
</dbReference>
<name>A0AAD9R9G1_9HYME</name>
<comment type="similarity">
    <text evidence="2">Belongs to the PKI family.</text>
</comment>
<evidence type="ECO:0000256" key="3">
    <source>
        <dbReference type="ARBA" id="ARBA00023013"/>
    </source>
</evidence>